<evidence type="ECO:0000313" key="2">
    <source>
        <dbReference type="Proteomes" id="UP000681967"/>
    </source>
</evidence>
<evidence type="ECO:0000313" key="1">
    <source>
        <dbReference type="EMBL" id="CAF5152546.1"/>
    </source>
</evidence>
<organism evidence="1 2">
    <name type="scientific">Rotaria magnacalcarata</name>
    <dbReference type="NCBI Taxonomy" id="392030"/>
    <lineage>
        <taxon>Eukaryota</taxon>
        <taxon>Metazoa</taxon>
        <taxon>Spiralia</taxon>
        <taxon>Gnathifera</taxon>
        <taxon>Rotifera</taxon>
        <taxon>Eurotatoria</taxon>
        <taxon>Bdelloidea</taxon>
        <taxon>Philodinida</taxon>
        <taxon>Philodinidae</taxon>
        <taxon>Rotaria</taxon>
    </lineage>
</organism>
<accession>A0A8S3G6Q2</accession>
<feature type="non-terminal residue" evidence="1">
    <location>
        <position position="1"/>
    </location>
</feature>
<dbReference type="Proteomes" id="UP000681967">
    <property type="component" value="Unassembled WGS sequence"/>
</dbReference>
<protein>
    <submittedName>
        <fullName evidence="1">Uncharacterized protein</fullName>
    </submittedName>
</protein>
<reference evidence="1" key="1">
    <citation type="submission" date="2021-02" db="EMBL/GenBank/DDBJ databases">
        <authorList>
            <person name="Nowell W R."/>
        </authorList>
    </citation>
    <scope>NUCLEOTIDE SEQUENCE</scope>
</reference>
<gene>
    <name evidence="1" type="ORF">BYL167_LOCUS72597</name>
</gene>
<sequence length="136" mass="15793">VQTEGMTADYFPHGVTKAAFTSLSCRHYYNVRVRYHKMNTIIQDEIVNRILYEHHMEFSSPTTTTNPGAVLLPTPFDLAAFTYPCLKQFQNSSDVIVHLTCNHRSRTKYSREQSSAWDVPWDGMGRIFLENFKQIK</sequence>
<proteinExistence type="predicted"/>
<dbReference type="AlphaFoldDB" id="A0A8S3G6Q2"/>
<comment type="caution">
    <text evidence="1">The sequence shown here is derived from an EMBL/GenBank/DDBJ whole genome shotgun (WGS) entry which is preliminary data.</text>
</comment>
<name>A0A8S3G6Q2_9BILA</name>
<dbReference type="EMBL" id="CAJOBH010258814">
    <property type="protein sequence ID" value="CAF5152546.1"/>
    <property type="molecule type" value="Genomic_DNA"/>
</dbReference>